<evidence type="ECO:0000313" key="8">
    <source>
        <dbReference type="Proteomes" id="UP000332933"/>
    </source>
</evidence>
<reference evidence="7 8" key="1">
    <citation type="submission" date="2019-03" db="EMBL/GenBank/DDBJ databases">
        <authorList>
            <person name="Gaulin E."/>
            <person name="Dumas B."/>
        </authorList>
    </citation>
    <scope>NUCLEOTIDE SEQUENCE [LARGE SCALE GENOMIC DNA]</scope>
    <source>
        <strain evidence="7">CBS 568.67</strain>
    </source>
</reference>
<protein>
    <submittedName>
        <fullName evidence="7">Aste57867_12953 protein</fullName>
    </submittedName>
</protein>
<comment type="subcellular location">
    <subcellularLocation>
        <location evidence="1">Membrane</location>
        <topology evidence="1">Multi-pass membrane protein</topology>
    </subcellularLocation>
</comment>
<feature type="transmembrane region" description="Helical" evidence="5">
    <location>
        <begin position="160"/>
        <end position="178"/>
    </location>
</feature>
<evidence type="ECO:0000313" key="7">
    <source>
        <dbReference type="EMBL" id="VFT89799.1"/>
    </source>
</evidence>
<keyword evidence="4 5" id="KW-0472">Membrane</keyword>
<dbReference type="PANTHER" id="PTHR43701">
    <property type="entry name" value="MEMBRANE TRANSPORTER PROTEIN MJ0441-RELATED"/>
    <property type="match status" value="1"/>
</dbReference>
<evidence type="ECO:0000313" key="6">
    <source>
        <dbReference type="EMBL" id="KAF0696255.1"/>
    </source>
</evidence>
<evidence type="ECO:0000256" key="4">
    <source>
        <dbReference type="ARBA" id="ARBA00023136"/>
    </source>
</evidence>
<dbReference type="OrthoDB" id="70202at2759"/>
<gene>
    <name evidence="7" type="primary">Aste57867_12953</name>
    <name evidence="6" type="ORF">As57867_012905</name>
    <name evidence="7" type="ORF">ASTE57867_12953</name>
</gene>
<dbReference type="InterPro" id="IPR051598">
    <property type="entry name" value="TSUP/Inactive_protease-like"/>
</dbReference>
<name>A0A485KYZ1_9STRA</name>
<evidence type="ECO:0000256" key="3">
    <source>
        <dbReference type="ARBA" id="ARBA00022989"/>
    </source>
</evidence>
<dbReference type="EMBL" id="VJMH01005413">
    <property type="protein sequence ID" value="KAF0696255.1"/>
    <property type="molecule type" value="Genomic_DNA"/>
</dbReference>
<dbReference type="InterPro" id="IPR002781">
    <property type="entry name" value="TM_pro_TauE-like"/>
</dbReference>
<feature type="transmembrane region" description="Helical" evidence="5">
    <location>
        <begin position="233"/>
        <end position="258"/>
    </location>
</feature>
<sequence length="347" mass="35998">MLSTGLRVATRSMHSLHRVPSTLVRTTASPMKTKAFNMQTSHAGRFQQCRPTSSAAKPDANALSWVTACATGGFAGVVSALTGVGGGIIILPTLAKYTSLTQQTINGTSIAAVTVSASVGSANYLMAGACNVPMAALVSCSSVFFTKIGVQLAHKLSQVHLRRVVGTAMLISVPFIYFKDHLQAMKRASGPATPLPLAQKLDLQFFNQHPSFSAYVDAISADIPSFAATNVKYLVAGALSGFISGLCGLGGGILMTTYLTAASDMTQGEIIGTSLLGIVPVGLSSTYHNLKKQSLHLPTALKIGVGLVAGVAITSKYITLNISQDNLRLVLGGTLGASALVMLRKTA</sequence>
<dbReference type="Pfam" id="PF01925">
    <property type="entry name" value="TauE"/>
    <property type="match status" value="2"/>
</dbReference>
<reference evidence="6" key="2">
    <citation type="submission" date="2019-06" db="EMBL/GenBank/DDBJ databases">
        <title>Genomics analysis of Aphanomyces spp. identifies a new class of oomycete effector associated with host adaptation.</title>
        <authorList>
            <person name="Gaulin E."/>
        </authorList>
    </citation>
    <scope>NUCLEOTIDE SEQUENCE</scope>
    <source>
        <strain evidence="6">CBS 578.67</strain>
    </source>
</reference>
<dbReference type="Proteomes" id="UP000332933">
    <property type="component" value="Unassembled WGS sequence"/>
</dbReference>
<accession>A0A485KYZ1</accession>
<proteinExistence type="predicted"/>
<keyword evidence="2 5" id="KW-0812">Transmembrane</keyword>
<organism evidence="7 8">
    <name type="scientific">Aphanomyces stellatus</name>
    <dbReference type="NCBI Taxonomy" id="120398"/>
    <lineage>
        <taxon>Eukaryota</taxon>
        <taxon>Sar</taxon>
        <taxon>Stramenopiles</taxon>
        <taxon>Oomycota</taxon>
        <taxon>Saprolegniomycetes</taxon>
        <taxon>Saprolegniales</taxon>
        <taxon>Verrucalvaceae</taxon>
        <taxon>Aphanomyces</taxon>
    </lineage>
</organism>
<evidence type="ECO:0000256" key="5">
    <source>
        <dbReference type="SAM" id="Phobius"/>
    </source>
</evidence>
<evidence type="ECO:0000256" key="2">
    <source>
        <dbReference type="ARBA" id="ARBA00022692"/>
    </source>
</evidence>
<dbReference type="EMBL" id="CAADRA010005434">
    <property type="protein sequence ID" value="VFT89799.1"/>
    <property type="molecule type" value="Genomic_DNA"/>
</dbReference>
<dbReference type="PANTHER" id="PTHR43701:SF2">
    <property type="entry name" value="MEMBRANE TRANSPORTER PROTEIN YJNA-RELATED"/>
    <property type="match status" value="1"/>
</dbReference>
<evidence type="ECO:0000256" key="1">
    <source>
        <dbReference type="ARBA" id="ARBA00004141"/>
    </source>
</evidence>
<dbReference type="AlphaFoldDB" id="A0A485KYZ1"/>
<keyword evidence="8" id="KW-1185">Reference proteome</keyword>
<dbReference type="GO" id="GO:0016020">
    <property type="term" value="C:membrane"/>
    <property type="evidence" value="ECO:0007669"/>
    <property type="project" value="UniProtKB-SubCell"/>
</dbReference>
<keyword evidence="3 5" id="KW-1133">Transmembrane helix</keyword>